<dbReference type="PANTHER" id="PTHR13387">
    <property type="entry name" value="PROTEIN HGH1 HOMOLOG"/>
    <property type="match status" value="1"/>
</dbReference>
<dbReference type="InterPro" id="IPR007206">
    <property type="entry name" value="Protein_HGH1_C"/>
</dbReference>
<dbReference type="InterPro" id="IPR016024">
    <property type="entry name" value="ARM-type_fold"/>
</dbReference>
<feature type="domain" description="Protein HGH1 N-terminal" evidence="3">
    <location>
        <begin position="158"/>
        <end position="330"/>
    </location>
</feature>
<dbReference type="Pfam" id="PF04064">
    <property type="entry name" value="DUF384"/>
    <property type="match status" value="1"/>
</dbReference>
<dbReference type="EMBL" id="JH818600">
    <property type="protein sequence ID" value="EKC30295.1"/>
    <property type="molecule type" value="Genomic_DNA"/>
</dbReference>
<dbReference type="InterPro" id="IPR007205">
    <property type="entry name" value="Protein_HGH1_N"/>
</dbReference>
<comment type="similarity">
    <text evidence="1">Belongs to the HGH1 family.</text>
</comment>
<dbReference type="Pfam" id="PF04063">
    <property type="entry name" value="DUF383"/>
    <property type="match status" value="1"/>
</dbReference>
<dbReference type="InParanoid" id="K1QN54"/>
<gene>
    <name evidence="5" type="ORF">CGI_10024527</name>
</gene>
<dbReference type="Gene3D" id="1.25.10.10">
    <property type="entry name" value="Leucine-rich Repeat Variant"/>
    <property type="match status" value="1"/>
</dbReference>
<evidence type="ECO:0000256" key="1">
    <source>
        <dbReference type="ARBA" id="ARBA00006712"/>
    </source>
</evidence>
<dbReference type="AlphaFoldDB" id="K1QN54"/>
<dbReference type="PANTHER" id="PTHR13387:SF9">
    <property type="entry name" value="PROTEIN HGH1 HOMOLOG"/>
    <property type="match status" value="1"/>
</dbReference>
<reference evidence="5" key="1">
    <citation type="journal article" date="2012" name="Nature">
        <title>The oyster genome reveals stress adaptation and complexity of shell formation.</title>
        <authorList>
            <person name="Zhang G."/>
            <person name="Fang X."/>
            <person name="Guo X."/>
            <person name="Li L."/>
            <person name="Luo R."/>
            <person name="Xu F."/>
            <person name="Yang P."/>
            <person name="Zhang L."/>
            <person name="Wang X."/>
            <person name="Qi H."/>
            <person name="Xiong Z."/>
            <person name="Que H."/>
            <person name="Xie Y."/>
            <person name="Holland P.W."/>
            <person name="Paps J."/>
            <person name="Zhu Y."/>
            <person name="Wu F."/>
            <person name="Chen Y."/>
            <person name="Wang J."/>
            <person name="Peng C."/>
            <person name="Meng J."/>
            <person name="Yang L."/>
            <person name="Liu J."/>
            <person name="Wen B."/>
            <person name="Zhang N."/>
            <person name="Huang Z."/>
            <person name="Zhu Q."/>
            <person name="Feng Y."/>
            <person name="Mount A."/>
            <person name="Hedgecock D."/>
            <person name="Xu Z."/>
            <person name="Liu Y."/>
            <person name="Domazet-Loso T."/>
            <person name="Du Y."/>
            <person name="Sun X."/>
            <person name="Zhang S."/>
            <person name="Liu B."/>
            <person name="Cheng P."/>
            <person name="Jiang X."/>
            <person name="Li J."/>
            <person name="Fan D."/>
            <person name="Wang W."/>
            <person name="Fu W."/>
            <person name="Wang T."/>
            <person name="Wang B."/>
            <person name="Zhang J."/>
            <person name="Peng Z."/>
            <person name="Li Y."/>
            <person name="Li N."/>
            <person name="Wang J."/>
            <person name="Chen M."/>
            <person name="He Y."/>
            <person name="Tan F."/>
            <person name="Song X."/>
            <person name="Zheng Q."/>
            <person name="Huang R."/>
            <person name="Yang H."/>
            <person name="Du X."/>
            <person name="Chen L."/>
            <person name="Yang M."/>
            <person name="Gaffney P.M."/>
            <person name="Wang S."/>
            <person name="Luo L."/>
            <person name="She Z."/>
            <person name="Ming Y."/>
            <person name="Huang W."/>
            <person name="Zhang S."/>
            <person name="Huang B."/>
            <person name="Zhang Y."/>
            <person name="Qu T."/>
            <person name="Ni P."/>
            <person name="Miao G."/>
            <person name="Wang J."/>
            <person name="Wang Q."/>
            <person name="Steinberg C.E."/>
            <person name="Wang H."/>
            <person name="Li N."/>
            <person name="Qian L."/>
            <person name="Zhang G."/>
            <person name="Li Y."/>
            <person name="Yang H."/>
            <person name="Liu X."/>
            <person name="Wang J."/>
            <person name="Yin Y."/>
            <person name="Wang J."/>
        </authorList>
    </citation>
    <scope>NUCLEOTIDE SEQUENCE [LARGE SCALE GENOMIC DNA]</scope>
    <source>
        <strain evidence="5">05x7-T-G4-1.051#20</strain>
    </source>
</reference>
<evidence type="ECO:0000259" key="4">
    <source>
        <dbReference type="Pfam" id="PF04064"/>
    </source>
</evidence>
<evidence type="ECO:0000256" key="2">
    <source>
        <dbReference type="ARBA" id="ARBA00014076"/>
    </source>
</evidence>
<evidence type="ECO:0000313" key="5">
    <source>
        <dbReference type="EMBL" id="EKC30295.1"/>
    </source>
</evidence>
<feature type="domain" description="Protein HGH1 C-terminal" evidence="4">
    <location>
        <begin position="336"/>
        <end position="389"/>
    </location>
</feature>
<evidence type="ECO:0000259" key="3">
    <source>
        <dbReference type="Pfam" id="PF04063"/>
    </source>
</evidence>
<dbReference type="HOGENOM" id="CLU_037769_3_0_1"/>
<accession>K1QN54</accession>
<proteinExistence type="inferred from homology"/>
<protein>
    <recommendedName>
        <fullName evidence="2">Protein HGH1 homolog</fullName>
    </recommendedName>
</protein>
<dbReference type="InterPro" id="IPR039717">
    <property type="entry name" value="Hgh1"/>
</dbReference>
<name>K1QN54_MAGGI</name>
<dbReference type="InterPro" id="IPR011989">
    <property type="entry name" value="ARM-like"/>
</dbReference>
<sequence>MNRRRCYSKYVARELIYFRTRGRFYFHFRFEYNVGLTCFFDEKEEEGLYSLIMNVKDLDLGHLETEFAPILTVSAPPHVKKPAIEYFLGLTGTDEGKMFIGTSDKFIKNILDLTEDPDDAVVKASYETLINLATLDSTCQRILKCKNCSDVIITNFEKIMDPKYKHADLVCKFLSNLTRSEECAQKVAEIIKDTDKVKVVKLVTILCTKDYNSNADLHYLAPILANLSQSRHIRDEILNRDQWVIQRLLPFVSYMESDIRRLGVVSCIKNCCFDEEHHDWLLSDKVDILSYLLLPLAGPEEFDDDDMEKLPDRLQYLPPDKTREPIAEIRRILLQAILKLCATRDGRQYIKDKNTYVIIRELHKSEGQRSNIPAIMNLIDILIGDEPEPGMENLHQVEIPDHLKEKFKKEDEEDEKEYIAEKSS</sequence>
<organism evidence="5">
    <name type="scientific">Magallana gigas</name>
    <name type="common">Pacific oyster</name>
    <name type="synonym">Crassostrea gigas</name>
    <dbReference type="NCBI Taxonomy" id="29159"/>
    <lineage>
        <taxon>Eukaryota</taxon>
        <taxon>Metazoa</taxon>
        <taxon>Spiralia</taxon>
        <taxon>Lophotrochozoa</taxon>
        <taxon>Mollusca</taxon>
        <taxon>Bivalvia</taxon>
        <taxon>Autobranchia</taxon>
        <taxon>Pteriomorphia</taxon>
        <taxon>Ostreida</taxon>
        <taxon>Ostreoidea</taxon>
        <taxon>Ostreidae</taxon>
        <taxon>Magallana</taxon>
    </lineage>
</organism>
<dbReference type="SUPFAM" id="SSF48371">
    <property type="entry name" value="ARM repeat"/>
    <property type="match status" value="1"/>
</dbReference>
<dbReference type="FunCoup" id="K1QN54">
    <property type="interactions" value="1310"/>
</dbReference>